<dbReference type="eggNOG" id="ENOG502RZSQ">
    <property type="taxonomic scope" value="Eukaryota"/>
</dbReference>
<protein>
    <recommendedName>
        <fullName evidence="4">Wings apart-like protein C-terminal domain-containing protein</fullName>
    </recommendedName>
</protein>
<dbReference type="KEGG" id="lpan:LPMP_204020"/>
<gene>
    <name evidence="2" type="ORF">LPMP_204020</name>
</gene>
<feature type="region of interest" description="Disordered" evidence="1">
    <location>
        <begin position="563"/>
        <end position="583"/>
    </location>
</feature>
<evidence type="ECO:0000256" key="1">
    <source>
        <dbReference type="SAM" id="MobiDB-lite"/>
    </source>
</evidence>
<feature type="region of interest" description="Disordered" evidence="1">
    <location>
        <begin position="65"/>
        <end position="87"/>
    </location>
</feature>
<keyword evidence="3" id="KW-1185">Reference proteome</keyword>
<feature type="compositionally biased region" description="Low complexity" evidence="1">
    <location>
        <begin position="73"/>
        <end position="85"/>
    </location>
</feature>
<feature type="region of interest" description="Disordered" evidence="1">
    <location>
        <begin position="27"/>
        <end position="50"/>
    </location>
</feature>
<dbReference type="Proteomes" id="UP000063063">
    <property type="component" value="Chromosome 20"/>
</dbReference>
<dbReference type="OrthoDB" id="273534at2759"/>
<dbReference type="VEuPathDB" id="TriTrypDB:LPAL13_200046300"/>
<dbReference type="VEuPathDB" id="TriTrypDB:LPMP_204020"/>
<feature type="compositionally biased region" description="Low complexity" evidence="1">
    <location>
        <begin position="567"/>
        <end position="578"/>
    </location>
</feature>
<dbReference type="AlphaFoldDB" id="A0A088S8G3"/>
<reference evidence="2 3" key="1">
    <citation type="journal article" date="2015" name="Sci. Rep.">
        <title>The genome of Leishmania panamensis: insights into genomics of the L. (Viannia) subgenus.</title>
        <authorList>
            <person name="Llanes A."/>
            <person name="Restrepo C.M."/>
            <person name="Vecchio G.D."/>
            <person name="Anguizola F.J."/>
            <person name="Lleonart R."/>
        </authorList>
    </citation>
    <scope>NUCLEOTIDE SEQUENCE [LARGE SCALE GENOMIC DNA]</scope>
    <source>
        <strain evidence="2 3">MHOM/PA/94/PSC-1</strain>
    </source>
</reference>
<name>A0A088S8G3_LEIPA</name>
<dbReference type="RefSeq" id="XP_010698603.1">
    <property type="nucleotide sequence ID" value="XM_010700301.1"/>
</dbReference>
<dbReference type="GeneID" id="22574613"/>
<organism evidence="2 3">
    <name type="scientific">Leishmania panamensis</name>
    <dbReference type="NCBI Taxonomy" id="5679"/>
    <lineage>
        <taxon>Eukaryota</taxon>
        <taxon>Discoba</taxon>
        <taxon>Euglenozoa</taxon>
        <taxon>Kinetoplastea</taxon>
        <taxon>Metakinetoplastina</taxon>
        <taxon>Trypanosomatida</taxon>
        <taxon>Trypanosomatidae</taxon>
        <taxon>Leishmaniinae</taxon>
        <taxon>Leishmania</taxon>
        <taxon>Leishmania guyanensis species complex</taxon>
    </lineage>
</organism>
<sequence length="591" mass="63098">MATKRCRSHVDVVGGIDELLAIPVCSPPHGEEPLDTKSSSRQPHSSPQVIDIDVISPTAVKRLRTSEPSTGVSYHSPSTVSPSSPRTICDSIGGDEIDLLRRKDEEVADMALFLAKAVGETSSRHSLAELVAFLGRLGVSRVVLAVKRVGELSTLVDHLHQATLLTENERRIAIALFYTLMGHIDAEALFQECVVRFLVKSLCPAERQEALVAVHRCTAPHWSMRPKLNGAGQRSSPSIPGDVTDGLESQVARLCGGTAEGTGVEEGRSCASLALRSLLTLMFLYNSCPHVTAQQHLSVPLLFANAGGLEQLGKLLICGDTQEHALALLEVMTATEELCSQNAGLLALVPLLVAQLHTCAVTVPVLKVLTNITNILPHALHATGTATTFAHFALQTFSHAQALCTPDETEIFALCCAINVIKYESKEMECSKAELASTLVASRDTLVSLATAMMESHRCNNTEQLVRSGYYALLLGALSLVSATEEGSSTLRVPVMTAVAGVLGGTSIGLTIAHQPMRIVVAIIQEFLLFQSSAGTLTKETLKEMKALVDRILNSNQIDIAPEGDRSSSVAETTTAASPDEDDDLLLGQLL</sequence>
<feature type="compositionally biased region" description="Polar residues" evidence="1">
    <location>
        <begin position="36"/>
        <end position="48"/>
    </location>
</feature>
<accession>A0A088S8G3</accession>
<evidence type="ECO:0000313" key="3">
    <source>
        <dbReference type="Proteomes" id="UP000063063"/>
    </source>
</evidence>
<evidence type="ECO:0000313" key="2">
    <source>
        <dbReference type="EMBL" id="AIN97896.1"/>
    </source>
</evidence>
<evidence type="ECO:0008006" key="4">
    <source>
        <dbReference type="Google" id="ProtNLM"/>
    </source>
</evidence>
<proteinExistence type="predicted"/>
<dbReference type="EMBL" id="CP009389">
    <property type="protein sequence ID" value="AIN97896.1"/>
    <property type="molecule type" value="Genomic_DNA"/>
</dbReference>